<evidence type="ECO:0000313" key="14">
    <source>
        <dbReference type="EMBL" id="ODQ81992.1"/>
    </source>
</evidence>
<dbReference type="PANTHER" id="PTHR10584:SF166">
    <property type="entry name" value="RIBOKINASE"/>
    <property type="match status" value="1"/>
</dbReference>
<keyword evidence="6 12" id="KW-0547">Nucleotide-binding</keyword>
<comment type="cofactor">
    <cofactor evidence="12">
        <name>Mg(2+)</name>
        <dbReference type="ChEBI" id="CHEBI:18420"/>
    </cofactor>
    <text evidence="12">Requires a divalent cation, most likely magnesium in vivo, as an electrophilic catalyst to aid phosphoryl group transfer. It is the chelate of the metal and the nucleotide that is the actual substrate.</text>
</comment>
<dbReference type="Pfam" id="PF00294">
    <property type="entry name" value="PfkB"/>
    <property type="match status" value="1"/>
</dbReference>
<gene>
    <name evidence="12" type="primary">RBK1</name>
    <name evidence="14" type="ORF">BABINDRAFT_33127</name>
</gene>
<feature type="binding site" evidence="12">
    <location>
        <position position="279"/>
    </location>
    <ligand>
        <name>substrate</name>
    </ligand>
</feature>
<feature type="binding site" evidence="12">
    <location>
        <position position="275"/>
    </location>
    <ligand>
        <name>K(+)</name>
        <dbReference type="ChEBI" id="CHEBI:29103"/>
    </ligand>
</feature>
<evidence type="ECO:0000256" key="11">
    <source>
        <dbReference type="ARBA" id="ARBA00023277"/>
    </source>
</evidence>
<comment type="caution">
    <text evidence="12">Lacks conserved residue(s) required for the propagation of feature annotation.</text>
</comment>
<comment type="similarity">
    <text evidence="1">Belongs to the carbohydrate kinase pfkB family.</text>
</comment>
<dbReference type="AlphaFoldDB" id="A0A1E3QY19"/>
<keyword evidence="11 12" id="KW-0119">Carbohydrate metabolism</keyword>
<dbReference type="InterPro" id="IPR002173">
    <property type="entry name" value="Carboh/pur_kinase_PfkB_CS"/>
</dbReference>
<dbReference type="GO" id="GO:0004747">
    <property type="term" value="F:ribokinase activity"/>
    <property type="evidence" value="ECO:0007669"/>
    <property type="project" value="UniProtKB-UniRule"/>
</dbReference>
<evidence type="ECO:0000313" key="15">
    <source>
        <dbReference type="Proteomes" id="UP000094336"/>
    </source>
</evidence>
<sequence length="330" mass="34301">MTIITVIGSLNKDLVTYTNKVPGAGETYQANAFQTHNGGKGLNEALATAKLLPVSADIKVRMVGRVGNDSFGQELKGCLADAGVDVSQVTEEPLPSGVAVILVEASGENRILITPGANGKLSLDEAAVAAIFPVSEEPEFVILQNEQPDPAENMKMLKKNNPAVNIAYNPSPFYEVSDPAVLGLVDVLIINEGEAADLAKSVLAGPALEKVNGKIGSSFVEGYLALASLLVNKINGDNLNTVVITLGAKGAIYANMVHGAKFYAAEKVAKVVDTTGAGDTFLGAIVGQLALDQSIDDLMAFASKASSIVIQREGAAESIPTHAEVLEAMK</sequence>
<dbReference type="UniPathway" id="UPA00916">
    <property type="reaction ID" value="UER00889"/>
</dbReference>
<dbReference type="OrthoDB" id="415590at2759"/>
<evidence type="ECO:0000256" key="8">
    <source>
        <dbReference type="ARBA" id="ARBA00022840"/>
    </source>
</evidence>
<dbReference type="CDD" id="cd01174">
    <property type="entry name" value="ribokinase"/>
    <property type="match status" value="1"/>
</dbReference>
<evidence type="ECO:0000256" key="1">
    <source>
        <dbReference type="ARBA" id="ARBA00005380"/>
    </source>
</evidence>
<dbReference type="Proteomes" id="UP000094336">
    <property type="component" value="Unassembled WGS sequence"/>
</dbReference>
<feature type="binding site" evidence="12">
    <location>
        <position position="309"/>
    </location>
    <ligand>
        <name>K(+)</name>
        <dbReference type="ChEBI" id="CHEBI:29103"/>
    </ligand>
</feature>
<evidence type="ECO:0000259" key="13">
    <source>
        <dbReference type="Pfam" id="PF00294"/>
    </source>
</evidence>
<dbReference type="InterPro" id="IPR011877">
    <property type="entry name" value="Ribokinase"/>
</dbReference>
<dbReference type="EC" id="2.7.1.15" evidence="2 12"/>
<keyword evidence="4 12" id="KW-0808">Transferase</keyword>
<feature type="active site" description="Proton acceptor" evidence="12">
    <location>
        <position position="279"/>
    </location>
</feature>
<evidence type="ECO:0000256" key="12">
    <source>
        <dbReference type="HAMAP-Rule" id="MF_03215"/>
    </source>
</evidence>
<keyword evidence="10 12" id="KW-0630">Potassium</keyword>
<dbReference type="STRING" id="984486.A0A1E3QY19"/>
<feature type="domain" description="Carbohydrate kinase PfkB" evidence="13">
    <location>
        <begin position="2"/>
        <end position="321"/>
    </location>
</feature>
<dbReference type="Gene3D" id="3.40.1190.20">
    <property type="match status" value="1"/>
</dbReference>
<dbReference type="InterPro" id="IPR029056">
    <property type="entry name" value="Ribokinase-like"/>
</dbReference>
<keyword evidence="5 12" id="KW-0479">Metal-binding</keyword>
<feature type="binding site" evidence="12">
    <location>
        <begin position="278"/>
        <end position="279"/>
    </location>
    <ligand>
        <name>ATP</name>
        <dbReference type="ChEBI" id="CHEBI:30616"/>
    </ligand>
</feature>
<dbReference type="GO" id="GO:0005524">
    <property type="term" value="F:ATP binding"/>
    <property type="evidence" value="ECO:0007669"/>
    <property type="project" value="UniProtKB-UniRule"/>
</dbReference>
<evidence type="ECO:0000256" key="2">
    <source>
        <dbReference type="ARBA" id="ARBA00012035"/>
    </source>
</evidence>
<dbReference type="PANTHER" id="PTHR10584">
    <property type="entry name" value="SUGAR KINASE"/>
    <property type="match status" value="1"/>
</dbReference>
<dbReference type="PRINTS" id="PR00990">
    <property type="entry name" value="RIBOKINASE"/>
</dbReference>
<feature type="binding site" evidence="12">
    <location>
        <position position="191"/>
    </location>
    <ligand>
        <name>ATP</name>
        <dbReference type="ChEBI" id="CHEBI:30616"/>
    </ligand>
</feature>
<dbReference type="SUPFAM" id="SSF53613">
    <property type="entry name" value="Ribokinase-like"/>
    <property type="match status" value="1"/>
</dbReference>
<feature type="binding site" evidence="12">
    <location>
        <position position="146"/>
    </location>
    <ligand>
        <name>substrate</name>
    </ligand>
</feature>
<protein>
    <recommendedName>
        <fullName evidence="3 12">Ribokinase</fullName>
        <shortName evidence="12">RK</shortName>
        <ecNumber evidence="2 12">2.7.1.15</ecNumber>
    </recommendedName>
</protein>
<dbReference type="GO" id="GO:0019303">
    <property type="term" value="P:D-ribose catabolic process"/>
    <property type="evidence" value="ECO:0007669"/>
    <property type="project" value="UniProtKB-UniRule"/>
</dbReference>
<evidence type="ECO:0000256" key="4">
    <source>
        <dbReference type="ARBA" id="ARBA00022679"/>
    </source>
</evidence>
<keyword evidence="7 12" id="KW-0418">Kinase</keyword>
<dbReference type="GeneID" id="30149473"/>
<comment type="subcellular location">
    <subcellularLocation>
        <location evidence="12">Cytoplasm</location>
    </subcellularLocation>
    <subcellularLocation>
        <location evidence="12">Nucleus</location>
    </subcellularLocation>
</comment>
<dbReference type="InterPro" id="IPR011611">
    <property type="entry name" value="PfkB_dom"/>
</dbReference>
<comment type="pathway">
    <text evidence="12">Carbohydrate metabolism; D-ribose degradation; D-ribose 5-phosphate from beta-D-ribopyranose: step 2/2.</text>
</comment>
<dbReference type="GO" id="GO:0005737">
    <property type="term" value="C:cytoplasm"/>
    <property type="evidence" value="ECO:0007669"/>
    <property type="project" value="UniProtKB-SubCell"/>
</dbReference>
<dbReference type="RefSeq" id="XP_018987320.1">
    <property type="nucleotide sequence ID" value="XM_019131620.1"/>
</dbReference>
<feature type="binding site" evidence="12">
    <location>
        <position position="318"/>
    </location>
    <ligand>
        <name>K(+)</name>
        <dbReference type="ChEBI" id="CHEBI:29103"/>
    </ligand>
</feature>
<dbReference type="GO" id="GO:0005634">
    <property type="term" value="C:nucleus"/>
    <property type="evidence" value="ECO:0007669"/>
    <property type="project" value="UniProtKB-SubCell"/>
</dbReference>
<comment type="subunit">
    <text evidence="12">Homodimer.</text>
</comment>
<evidence type="ECO:0000256" key="6">
    <source>
        <dbReference type="ARBA" id="ARBA00022741"/>
    </source>
</evidence>
<evidence type="ECO:0000256" key="5">
    <source>
        <dbReference type="ARBA" id="ARBA00022723"/>
    </source>
</evidence>
<organism evidence="14 15">
    <name type="scientific">Babjeviella inositovora NRRL Y-12698</name>
    <dbReference type="NCBI Taxonomy" id="984486"/>
    <lineage>
        <taxon>Eukaryota</taxon>
        <taxon>Fungi</taxon>
        <taxon>Dikarya</taxon>
        <taxon>Ascomycota</taxon>
        <taxon>Saccharomycotina</taxon>
        <taxon>Pichiomycetes</taxon>
        <taxon>Serinales incertae sedis</taxon>
        <taxon>Babjeviella</taxon>
    </lineage>
</organism>
<dbReference type="InterPro" id="IPR002139">
    <property type="entry name" value="Ribo/fructo_kinase"/>
</dbReference>
<keyword evidence="12" id="KW-0539">Nucleus</keyword>
<dbReference type="HAMAP" id="MF_01987">
    <property type="entry name" value="Ribokinase"/>
    <property type="match status" value="1"/>
</dbReference>
<proteinExistence type="inferred from homology"/>
<keyword evidence="9 12" id="KW-0460">Magnesium</keyword>
<comment type="catalytic activity">
    <reaction evidence="12">
        <text>D-ribose + ATP = D-ribose 5-phosphate + ADP + H(+)</text>
        <dbReference type="Rhea" id="RHEA:13697"/>
        <dbReference type="ChEBI" id="CHEBI:15378"/>
        <dbReference type="ChEBI" id="CHEBI:30616"/>
        <dbReference type="ChEBI" id="CHEBI:47013"/>
        <dbReference type="ChEBI" id="CHEBI:78346"/>
        <dbReference type="ChEBI" id="CHEBI:456216"/>
        <dbReference type="EC" id="2.7.1.15"/>
    </reaction>
</comment>
<evidence type="ECO:0000256" key="9">
    <source>
        <dbReference type="ARBA" id="ARBA00022842"/>
    </source>
</evidence>
<accession>A0A1E3QY19</accession>
<comment type="similarity">
    <text evidence="12">Belongs to the carbohydrate kinase PfkB family. Ribokinase subfamily.</text>
</comment>
<keyword evidence="15" id="KW-1185">Reference proteome</keyword>
<dbReference type="PROSITE" id="PS00584">
    <property type="entry name" value="PFKB_KINASES_2"/>
    <property type="match status" value="1"/>
</dbReference>
<dbReference type="EMBL" id="KV454427">
    <property type="protein sequence ID" value="ODQ81992.1"/>
    <property type="molecule type" value="Genomic_DNA"/>
</dbReference>
<comment type="function">
    <text evidence="12">Catalyzes the phosphorylation of ribose at O-5 in a reaction requiring ATP and magnesium. The resulting D-ribose-5-phosphate can then be used either for sythesis of nucleotides, histidine, and tryptophan, or as a component of the pentose phosphate pathway.</text>
</comment>
<evidence type="ECO:0000256" key="3">
    <source>
        <dbReference type="ARBA" id="ARBA00016943"/>
    </source>
</evidence>
<feature type="binding site" evidence="12">
    <location>
        <begin position="39"/>
        <end position="43"/>
    </location>
    <ligand>
        <name>substrate</name>
    </ligand>
</feature>
<evidence type="ECO:0000256" key="7">
    <source>
        <dbReference type="ARBA" id="ARBA00022777"/>
    </source>
</evidence>
<comment type="activity regulation">
    <text evidence="12">Activated by a monovalent cation that binds near, but not in, the active site. The most likely occupant of the site in vivo is potassium. Ion binding induces a conformational change that may alter substrate affinity.</text>
</comment>
<reference evidence="15" key="1">
    <citation type="submission" date="2016-05" db="EMBL/GenBank/DDBJ databases">
        <title>Comparative genomics of biotechnologically important yeasts.</title>
        <authorList>
            <consortium name="DOE Joint Genome Institute"/>
            <person name="Riley R."/>
            <person name="Haridas S."/>
            <person name="Wolfe K.H."/>
            <person name="Lopes M.R."/>
            <person name="Hittinger C.T."/>
            <person name="Goker M."/>
            <person name="Salamov A."/>
            <person name="Wisecaver J."/>
            <person name="Long T.M."/>
            <person name="Aerts A.L."/>
            <person name="Barry K."/>
            <person name="Choi C."/>
            <person name="Clum A."/>
            <person name="Coughlan A.Y."/>
            <person name="Deshpande S."/>
            <person name="Douglass A.P."/>
            <person name="Hanson S.J."/>
            <person name="Klenk H.-P."/>
            <person name="Labutti K."/>
            <person name="Lapidus A."/>
            <person name="Lindquist E."/>
            <person name="Lipzen A."/>
            <person name="Meier-Kolthoff J.P."/>
            <person name="Ohm R.A."/>
            <person name="Otillar R.P."/>
            <person name="Pangilinan J."/>
            <person name="Peng Y."/>
            <person name="Rokas A."/>
            <person name="Rosa C.A."/>
            <person name="Scheuner C."/>
            <person name="Sibirny A.A."/>
            <person name="Slot J.C."/>
            <person name="Stielow J.B."/>
            <person name="Sun H."/>
            <person name="Kurtzman C.P."/>
            <person name="Blackwell M."/>
            <person name="Grigoriev I.V."/>
            <person name="Jeffries T.W."/>
        </authorList>
    </citation>
    <scope>NUCLEOTIDE SEQUENCE [LARGE SCALE GENOMIC DNA]</scope>
    <source>
        <strain evidence="15">NRRL Y-12698</strain>
    </source>
</reference>
<keyword evidence="8 12" id="KW-0067">ATP-binding</keyword>
<feature type="binding site" evidence="12">
    <location>
        <begin position="245"/>
        <end position="250"/>
    </location>
    <ligand>
        <name>ATP</name>
        <dbReference type="ChEBI" id="CHEBI:30616"/>
    </ligand>
</feature>
<evidence type="ECO:0000256" key="10">
    <source>
        <dbReference type="ARBA" id="ARBA00022958"/>
    </source>
</evidence>
<feature type="binding site" evidence="12">
    <location>
        <position position="312"/>
    </location>
    <ligand>
        <name>K(+)</name>
        <dbReference type="ChEBI" id="CHEBI:29103"/>
    </ligand>
</feature>
<feature type="binding site" evidence="12">
    <location>
        <position position="314"/>
    </location>
    <ligand>
        <name>K(+)</name>
        <dbReference type="ChEBI" id="CHEBI:29103"/>
    </ligand>
</feature>
<keyword evidence="12" id="KW-0963">Cytoplasm</keyword>
<feature type="binding site" evidence="12">
    <location>
        <begin position="11"/>
        <end position="13"/>
    </location>
    <ligand>
        <name>substrate</name>
    </ligand>
</feature>
<name>A0A1E3QY19_9ASCO</name>
<feature type="binding site" evidence="12">
    <location>
        <position position="273"/>
    </location>
    <ligand>
        <name>K(+)</name>
        <dbReference type="ChEBI" id="CHEBI:29103"/>
    </ligand>
</feature>
<dbReference type="GO" id="GO:0046872">
    <property type="term" value="F:metal ion binding"/>
    <property type="evidence" value="ECO:0007669"/>
    <property type="project" value="UniProtKB-KW"/>
</dbReference>